<dbReference type="AlphaFoldDB" id="R7RVM5"/>
<evidence type="ECO:0000313" key="3">
    <source>
        <dbReference type="Proteomes" id="UP000053927"/>
    </source>
</evidence>
<organism evidence="2 3">
    <name type="scientific">Stereum hirsutum (strain FP-91666)</name>
    <name type="common">White-rot fungus</name>
    <dbReference type="NCBI Taxonomy" id="721885"/>
    <lineage>
        <taxon>Eukaryota</taxon>
        <taxon>Fungi</taxon>
        <taxon>Dikarya</taxon>
        <taxon>Basidiomycota</taxon>
        <taxon>Agaricomycotina</taxon>
        <taxon>Agaricomycetes</taxon>
        <taxon>Russulales</taxon>
        <taxon>Stereaceae</taxon>
        <taxon>Stereum</taxon>
    </lineage>
</organism>
<dbReference type="Proteomes" id="UP000053927">
    <property type="component" value="Unassembled WGS sequence"/>
</dbReference>
<gene>
    <name evidence="2" type="ORF">STEHIDRAFT_163993</name>
</gene>
<feature type="region of interest" description="Disordered" evidence="1">
    <location>
        <begin position="81"/>
        <end position="103"/>
    </location>
</feature>
<proteinExistence type="predicted"/>
<feature type="compositionally biased region" description="Basic and acidic residues" evidence="1">
    <location>
        <begin position="1"/>
        <end position="13"/>
    </location>
</feature>
<keyword evidence="3" id="KW-1185">Reference proteome</keyword>
<reference evidence="3" key="1">
    <citation type="journal article" date="2012" name="Science">
        <title>The Paleozoic origin of enzymatic lignin decomposition reconstructed from 31 fungal genomes.</title>
        <authorList>
            <person name="Floudas D."/>
            <person name="Binder M."/>
            <person name="Riley R."/>
            <person name="Barry K."/>
            <person name="Blanchette R.A."/>
            <person name="Henrissat B."/>
            <person name="Martinez A.T."/>
            <person name="Otillar R."/>
            <person name="Spatafora J.W."/>
            <person name="Yadav J.S."/>
            <person name="Aerts A."/>
            <person name="Benoit I."/>
            <person name="Boyd A."/>
            <person name="Carlson A."/>
            <person name="Copeland A."/>
            <person name="Coutinho P.M."/>
            <person name="de Vries R.P."/>
            <person name="Ferreira P."/>
            <person name="Findley K."/>
            <person name="Foster B."/>
            <person name="Gaskell J."/>
            <person name="Glotzer D."/>
            <person name="Gorecki P."/>
            <person name="Heitman J."/>
            <person name="Hesse C."/>
            <person name="Hori C."/>
            <person name="Igarashi K."/>
            <person name="Jurgens J.A."/>
            <person name="Kallen N."/>
            <person name="Kersten P."/>
            <person name="Kohler A."/>
            <person name="Kuees U."/>
            <person name="Kumar T.K.A."/>
            <person name="Kuo A."/>
            <person name="LaButti K."/>
            <person name="Larrondo L.F."/>
            <person name="Lindquist E."/>
            <person name="Ling A."/>
            <person name="Lombard V."/>
            <person name="Lucas S."/>
            <person name="Lundell T."/>
            <person name="Martin R."/>
            <person name="McLaughlin D.J."/>
            <person name="Morgenstern I."/>
            <person name="Morin E."/>
            <person name="Murat C."/>
            <person name="Nagy L.G."/>
            <person name="Nolan M."/>
            <person name="Ohm R.A."/>
            <person name="Patyshakuliyeva A."/>
            <person name="Rokas A."/>
            <person name="Ruiz-Duenas F.J."/>
            <person name="Sabat G."/>
            <person name="Salamov A."/>
            <person name="Samejima M."/>
            <person name="Schmutz J."/>
            <person name="Slot J.C."/>
            <person name="St John F."/>
            <person name="Stenlid J."/>
            <person name="Sun H."/>
            <person name="Sun S."/>
            <person name="Syed K."/>
            <person name="Tsang A."/>
            <person name="Wiebenga A."/>
            <person name="Young D."/>
            <person name="Pisabarro A."/>
            <person name="Eastwood D.C."/>
            <person name="Martin F."/>
            <person name="Cullen D."/>
            <person name="Grigoriev I.V."/>
            <person name="Hibbett D.S."/>
        </authorList>
    </citation>
    <scope>NUCLEOTIDE SEQUENCE [LARGE SCALE GENOMIC DNA]</scope>
    <source>
        <strain evidence="3">FP-91666</strain>
    </source>
</reference>
<accession>R7RVM5</accession>
<evidence type="ECO:0000313" key="2">
    <source>
        <dbReference type="EMBL" id="EIM79129.1"/>
    </source>
</evidence>
<dbReference type="KEGG" id="shs:STEHIDRAFT_163993"/>
<name>R7RVM5_STEHR</name>
<sequence length="115" mass="12944">MRDSNVRKYRNGDLRTSSSSWPPSTPVLFIFTGRNTVPTNLLAYIVFVTVDHGHGTKIDIERGTFVFPSILIDTSFTSTQPSPFWVRDDPSGKEAPRSPPPPRLRLSSSFFFLVL</sequence>
<dbReference type="RefSeq" id="XP_007311785.1">
    <property type="nucleotide sequence ID" value="XM_007311723.1"/>
</dbReference>
<feature type="compositionally biased region" description="Basic and acidic residues" evidence="1">
    <location>
        <begin position="86"/>
        <end position="96"/>
    </location>
</feature>
<dbReference type="GeneID" id="18802495"/>
<dbReference type="EMBL" id="JH687410">
    <property type="protein sequence ID" value="EIM79129.1"/>
    <property type="molecule type" value="Genomic_DNA"/>
</dbReference>
<evidence type="ECO:0000256" key="1">
    <source>
        <dbReference type="SAM" id="MobiDB-lite"/>
    </source>
</evidence>
<protein>
    <submittedName>
        <fullName evidence="2">Uncharacterized protein</fullName>
    </submittedName>
</protein>
<feature type="region of interest" description="Disordered" evidence="1">
    <location>
        <begin position="1"/>
        <end position="21"/>
    </location>
</feature>